<dbReference type="EMBL" id="MN740443">
    <property type="protein sequence ID" value="QHU26635.1"/>
    <property type="molecule type" value="Genomic_DNA"/>
</dbReference>
<reference evidence="1" key="1">
    <citation type="journal article" date="2020" name="Nature">
        <title>Giant virus diversity and host interactions through global metagenomics.</title>
        <authorList>
            <person name="Schulz F."/>
            <person name="Roux S."/>
            <person name="Paez-Espino D."/>
            <person name="Jungbluth S."/>
            <person name="Walsh D.A."/>
            <person name="Denef V.J."/>
            <person name="McMahon K.D."/>
            <person name="Konstantinidis K.T."/>
            <person name="Eloe-Fadrosh E.A."/>
            <person name="Kyrpides N.C."/>
            <person name="Woyke T."/>
        </authorList>
    </citation>
    <scope>NUCLEOTIDE SEQUENCE</scope>
    <source>
        <strain evidence="1">GVMAG-M-3300027759-42</strain>
    </source>
</reference>
<organism evidence="1">
    <name type="scientific">viral metagenome</name>
    <dbReference type="NCBI Taxonomy" id="1070528"/>
    <lineage>
        <taxon>unclassified sequences</taxon>
        <taxon>metagenomes</taxon>
        <taxon>organismal metagenomes</taxon>
    </lineage>
</organism>
<accession>A0A6C0L963</accession>
<evidence type="ECO:0000313" key="1">
    <source>
        <dbReference type="EMBL" id="QHU26635.1"/>
    </source>
</evidence>
<sequence length="403" mass="47469">MKSKAFIPTTRYLIDFLNTHISHKLDCFQPTKFSIESKKLLDLLFDKMIAAEESFSKISIVSHKITKIPHGRDYDLLDPEIKSHINGMSYVGNSYTFTIGSRKVAVHLVSENDPTFSFDSAIKKIYIWLHVAMSFSKSECSQALSINFYLTELEKVVPHGNAIIERINANTGFTFSCSYENEINIYRREEWFKVFIHESFHNLGLDFSHHECSHIHKKLMAIFPVSTDVRVYETYCETWAEIINVMFIVFQLSDHNNLVKKLEKFMDYERVFSLFQCAKILKHFGLSYSQLYEKTDAAHMARKMRYKEKTPVLSYYIIKSFLMYNVNNFLEWCVSNNNISIRFNDTDANITMNSYFELIQNLYQDKKFIECIDALCIWFTKQEKTKRSTDTEFKTLRMSLFEI</sequence>
<dbReference type="AlphaFoldDB" id="A0A6C0L963"/>
<protein>
    <submittedName>
        <fullName evidence="1">Uncharacterized protein</fullName>
    </submittedName>
</protein>
<proteinExistence type="predicted"/>
<name>A0A6C0L963_9ZZZZ</name>